<evidence type="ECO:0000256" key="11">
    <source>
        <dbReference type="ARBA" id="ARBA00023204"/>
    </source>
</evidence>
<evidence type="ECO:0000256" key="3">
    <source>
        <dbReference type="ARBA" id="ARBA00022722"/>
    </source>
</evidence>
<keyword evidence="8" id="KW-0460">Magnesium</keyword>
<organism evidence="12">
    <name type="scientific">hydrothermal vent metagenome</name>
    <dbReference type="NCBI Taxonomy" id="652676"/>
    <lineage>
        <taxon>unclassified sequences</taxon>
        <taxon>metagenomes</taxon>
        <taxon>ecological metagenomes</taxon>
    </lineage>
</organism>
<dbReference type="AlphaFoldDB" id="A0A3B0VBG4"/>
<dbReference type="PROSITE" id="PS01321">
    <property type="entry name" value="RUVC"/>
    <property type="match status" value="1"/>
</dbReference>
<dbReference type="FunFam" id="3.30.420.10:FF:000002">
    <property type="entry name" value="Crossover junction endodeoxyribonuclease RuvC"/>
    <property type="match status" value="1"/>
</dbReference>
<accession>A0A3B0VBG4</accession>
<dbReference type="InterPro" id="IPR036397">
    <property type="entry name" value="RNaseH_sf"/>
</dbReference>
<dbReference type="HAMAP" id="MF_00034">
    <property type="entry name" value="RuvC"/>
    <property type="match status" value="1"/>
</dbReference>
<protein>
    <submittedName>
        <fullName evidence="12">Crossover junction endodeoxyribonuclease RuvC</fullName>
        <ecNumber evidence="12">3.1.22.4</ecNumber>
    </submittedName>
</protein>
<dbReference type="InterPro" id="IPR012337">
    <property type="entry name" value="RNaseH-like_sf"/>
</dbReference>
<dbReference type="Gene3D" id="3.30.420.10">
    <property type="entry name" value="Ribonuclease H-like superfamily/Ribonuclease H"/>
    <property type="match status" value="1"/>
</dbReference>
<dbReference type="GO" id="GO:0008821">
    <property type="term" value="F:crossover junction DNA endonuclease activity"/>
    <property type="evidence" value="ECO:0007669"/>
    <property type="project" value="InterPro"/>
</dbReference>
<evidence type="ECO:0000256" key="10">
    <source>
        <dbReference type="ARBA" id="ARBA00023172"/>
    </source>
</evidence>
<evidence type="ECO:0000256" key="7">
    <source>
        <dbReference type="ARBA" id="ARBA00022801"/>
    </source>
</evidence>
<keyword evidence="7 12" id="KW-0378">Hydrolase</keyword>
<keyword evidence="3" id="KW-0540">Nuclease</keyword>
<keyword evidence="6" id="KW-0227">DNA damage</keyword>
<evidence type="ECO:0000256" key="4">
    <source>
        <dbReference type="ARBA" id="ARBA00022723"/>
    </source>
</evidence>
<evidence type="ECO:0000256" key="2">
    <source>
        <dbReference type="ARBA" id="ARBA00022490"/>
    </source>
</evidence>
<comment type="similarity">
    <text evidence="1">Belongs to the RuvC family.</text>
</comment>
<dbReference type="NCBIfam" id="NF000711">
    <property type="entry name" value="PRK00039.2-1"/>
    <property type="match status" value="1"/>
</dbReference>
<reference evidence="12" key="1">
    <citation type="submission" date="2018-06" db="EMBL/GenBank/DDBJ databases">
        <authorList>
            <person name="Zhirakovskaya E."/>
        </authorList>
    </citation>
    <scope>NUCLEOTIDE SEQUENCE</scope>
</reference>
<dbReference type="GO" id="GO:0006281">
    <property type="term" value="P:DNA repair"/>
    <property type="evidence" value="ECO:0007669"/>
    <property type="project" value="UniProtKB-KW"/>
</dbReference>
<evidence type="ECO:0000256" key="8">
    <source>
        <dbReference type="ARBA" id="ARBA00022842"/>
    </source>
</evidence>
<name>A0A3B0VBG4_9ZZZZ</name>
<evidence type="ECO:0000256" key="1">
    <source>
        <dbReference type="ARBA" id="ARBA00009518"/>
    </source>
</evidence>
<keyword evidence="10" id="KW-0233">DNA recombination</keyword>
<dbReference type="PRINTS" id="PR00696">
    <property type="entry name" value="RSOLVASERUVC"/>
</dbReference>
<dbReference type="GO" id="GO:0003677">
    <property type="term" value="F:DNA binding"/>
    <property type="evidence" value="ECO:0007669"/>
    <property type="project" value="UniProtKB-KW"/>
</dbReference>
<dbReference type="GO" id="GO:0046872">
    <property type="term" value="F:metal ion binding"/>
    <property type="evidence" value="ECO:0007669"/>
    <property type="project" value="UniProtKB-KW"/>
</dbReference>
<keyword evidence="5" id="KW-0255">Endonuclease</keyword>
<keyword evidence="9" id="KW-0238">DNA-binding</keyword>
<dbReference type="NCBIfam" id="TIGR00228">
    <property type="entry name" value="ruvC"/>
    <property type="match status" value="1"/>
</dbReference>
<dbReference type="PANTHER" id="PTHR30194">
    <property type="entry name" value="CROSSOVER JUNCTION ENDODEOXYRIBONUCLEASE RUVC"/>
    <property type="match status" value="1"/>
</dbReference>
<evidence type="ECO:0000313" key="12">
    <source>
        <dbReference type="EMBL" id="VAW35547.1"/>
    </source>
</evidence>
<dbReference type="Pfam" id="PF02075">
    <property type="entry name" value="RuvC"/>
    <property type="match status" value="1"/>
</dbReference>
<dbReference type="SUPFAM" id="SSF53098">
    <property type="entry name" value="Ribonuclease H-like"/>
    <property type="match status" value="1"/>
</dbReference>
<dbReference type="EC" id="3.1.22.4" evidence="12"/>
<dbReference type="PANTHER" id="PTHR30194:SF3">
    <property type="entry name" value="CROSSOVER JUNCTION ENDODEOXYRIBONUCLEASE RUVC"/>
    <property type="match status" value="1"/>
</dbReference>
<keyword evidence="2" id="KW-0963">Cytoplasm</keyword>
<dbReference type="InterPro" id="IPR020563">
    <property type="entry name" value="X-over_junc_endoDNase_Mg_BS"/>
</dbReference>
<sequence>MSVRSNVGVTGGGRILGIDPGSRITGYGVIDRRGSDLGFVACGTIQTVSGRPLAERLVEIYEGLVKVIDLHAPDIAAVEEVFVARNPRSALLLGQARGVAVLAAMKSGIRVHDYPARVVKQAVAGYGQADKVQVQRMVRALLGLSAMPGNDAADALAVAICHANHSPPAAGNE</sequence>
<dbReference type="CDD" id="cd16962">
    <property type="entry name" value="RuvC"/>
    <property type="match status" value="1"/>
</dbReference>
<gene>
    <name evidence="12" type="ORF">MNBD_DELTA04-1313</name>
</gene>
<evidence type="ECO:0000256" key="6">
    <source>
        <dbReference type="ARBA" id="ARBA00022763"/>
    </source>
</evidence>
<keyword evidence="11" id="KW-0234">DNA repair</keyword>
<evidence type="ECO:0000256" key="9">
    <source>
        <dbReference type="ARBA" id="ARBA00023125"/>
    </source>
</evidence>
<evidence type="ECO:0000256" key="5">
    <source>
        <dbReference type="ARBA" id="ARBA00022759"/>
    </source>
</evidence>
<dbReference type="GO" id="GO:0006310">
    <property type="term" value="P:DNA recombination"/>
    <property type="evidence" value="ECO:0007669"/>
    <property type="project" value="UniProtKB-KW"/>
</dbReference>
<proteinExistence type="inferred from homology"/>
<dbReference type="EMBL" id="UOEY01000015">
    <property type="protein sequence ID" value="VAW35547.1"/>
    <property type="molecule type" value="Genomic_DNA"/>
</dbReference>
<keyword evidence="4" id="KW-0479">Metal-binding</keyword>
<dbReference type="InterPro" id="IPR002176">
    <property type="entry name" value="X-over_junc_endoDNase_RuvC"/>
</dbReference>